<keyword evidence="4" id="KW-0808">Transferase</keyword>
<comment type="similarity">
    <text evidence="2">Belongs to the glycosyltransferase 2 family.</text>
</comment>
<dbReference type="PANTHER" id="PTHR43179">
    <property type="entry name" value="RHAMNOSYLTRANSFERASE WBBL"/>
    <property type="match status" value="1"/>
</dbReference>
<name>A0ABP7Y4F7_9ACTN</name>
<dbReference type="InterPro" id="IPR001173">
    <property type="entry name" value="Glyco_trans_2-like"/>
</dbReference>
<keyword evidence="8" id="KW-1185">Reference proteome</keyword>
<protein>
    <submittedName>
        <fullName evidence="7">Glycosyltransferase</fullName>
    </submittedName>
</protein>
<organism evidence="7 8">
    <name type="scientific">Actinomadura keratinilytica</name>
    <dbReference type="NCBI Taxonomy" id="547461"/>
    <lineage>
        <taxon>Bacteria</taxon>
        <taxon>Bacillati</taxon>
        <taxon>Actinomycetota</taxon>
        <taxon>Actinomycetes</taxon>
        <taxon>Streptosporangiales</taxon>
        <taxon>Thermomonosporaceae</taxon>
        <taxon>Actinomadura</taxon>
    </lineage>
</organism>
<proteinExistence type="inferred from homology"/>
<feature type="compositionally biased region" description="Gly residues" evidence="5">
    <location>
        <begin position="306"/>
        <end position="315"/>
    </location>
</feature>
<dbReference type="Proteomes" id="UP001500266">
    <property type="component" value="Unassembled WGS sequence"/>
</dbReference>
<dbReference type="Pfam" id="PF00535">
    <property type="entry name" value="Glycos_transf_2"/>
    <property type="match status" value="1"/>
</dbReference>
<evidence type="ECO:0000256" key="4">
    <source>
        <dbReference type="ARBA" id="ARBA00022679"/>
    </source>
</evidence>
<dbReference type="RefSeq" id="WP_345017356.1">
    <property type="nucleotide sequence ID" value="NZ_BAABDO010000006.1"/>
</dbReference>
<reference evidence="8" key="1">
    <citation type="journal article" date="2019" name="Int. J. Syst. Evol. Microbiol.">
        <title>The Global Catalogue of Microorganisms (GCM) 10K type strain sequencing project: providing services to taxonomists for standard genome sequencing and annotation.</title>
        <authorList>
            <consortium name="The Broad Institute Genomics Platform"/>
            <consortium name="The Broad Institute Genome Sequencing Center for Infectious Disease"/>
            <person name="Wu L."/>
            <person name="Ma J."/>
        </authorList>
    </citation>
    <scope>NUCLEOTIDE SEQUENCE [LARGE SCALE GENOMIC DNA]</scope>
    <source>
        <strain evidence="8">JCM 17316</strain>
    </source>
</reference>
<evidence type="ECO:0000256" key="2">
    <source>
        <dbReference type="ARBA" id="ARBA00006739"/>
    </source>
</evidence>
<keyword evidence="3" id="KW-0328">Glycosyltransferase</keyword>
<dbReference type="SUPFAM" id="SSF53448">
    <property type="entry name" value="Nucleotide-diphospho-sugar transferases"/>
    <property type="match status" value="1"/>
</dbReference>
<comment type="caution">
    <text evidence="7">The sequence shown here is derived from an EMBL/GenBank/DDBJ whole genome shotgun (WGS) entry which is preliminary data.</text>
</comment>
<sequence>MSVAVTAVVVTFNRRDLLAEALTALRAQTRAPDRIVVVDNASSDGTAAMVRDRFPGVDLLELPRNIGGAGGFGAGMARALDGPADLLWLLDDDTVPEPGALEALLAARDRATAGDGAPTLVASRVVWTDGRDHPMNTPRAKPRATAAERRIAQAAGCVPIRSASFVSVLVEAAAVRERGLPVADYFLWNDDFEFTTRLLRGRRGVLCPDSVVVHKTRAFGGTETDPGDRFFYEVRNKIWLFTGSPGLSPPERVLYAGSTLRRWSRTFAASSDRRVLRRALVRGLRDGVLSRPRPTAALLREVGVDATGGAGGGTEGNAEANAVNKASHSVDEPPRS</sequence>
<evidence type="ECO:0000313" key="8">
    <source>
        <dbReference type="Proteomes" id="UP001500266"/>
    </source>
</evidence>
<dbReference type="InterPro" id="IPR029044">
    <property type="entry name" value="Nucleotide-diphossugar_trans"/>
</dbReference>
<comment type="pathway">
    <text evidence="1">Cell wall biogenesis; cell wall polysaccharide biosynthesis.</text>
</comment>
<dbReference type="EMBL" id="BAABDO010000006">
    <property type="protein sequence ID" value="GAA4130115.1"/>
    <property type="molecule type" value="Genomic_DNA"/>
</dbReference>
<feature type="region of interest" description="Disordered" evidence="5">
    <location>
        <begin position="305"/>
        <end position="336"/>
    </location>
</feature>
<dbReference type="PANTHER" id="PTHR43179:SF12">
    <property type="entry name" value="GALACTOFURANOSYLTRANSFERASE GLFT2"/>
    <property type="match status" value="1"/>
</dbReference>
<feature type="domain" description="Glycosyltransferase 2-like" evidence="6">
    <location>
        <begin position="7"/>
        <end position="115"/>
    </location>
</feature>
<evidence type="ECO:0000313" key="7">
    <source>
        <dbReference type="EMBL" id="GAA4130115.1"/>
    </source>
</evidence>
<evidence type="ECO:0000256" key="3">
    <source>
        <dbReference type="ARBA" id="ARBA00022676"/>
    </source>
</evidence>
<gene>
    <name evidence="7" type="ORF">GCM10022416_07260</name>
</gene>
<evidence type="ECO:0000256" key="1">
    <source>
        <dbReference type="ARBA" id="ARBA00004776"/>
    </source>
</evidence>
<evidence type="ECO:0000259" key="6">
    <source>
        <dbReference type="Pfam" id="PF00535"/>
    </source>
</evidence>
<evidence type="ECO:0000256" key="5">
    <source>
        <dbReference type="SAM" id="MobiDB-lite"/>
    </source>
</evidence>
<dbReference type="Gene3D" id="3.90.550.10">
    <property type="entry name" value="Spore Coat Polysaccharide Biosynthesis Protein SpsA, Chain A"/>
    <property type="match status" value="1"/>
</dbReference>
<accession>A0ABP7Y4F7</accession>